<organism evidence="2 3">
    <name type="scientific">Clathrus columnatus</name>
    <dbReference type="NCBI Taxonomy" id="1419009"/>
    <lineage>
        <taxon>Eukaryota</taxon>
        <taxon>Fungi</taxon>
        <taxon>Dikarya</taxon>
        <taxon>Basidiomycota</taxon>
        <taxon>Agaricomycotina</taxon>
        <taxon>Agaricomycetes</taxon>
        <taxon>Phallomycetidae</taxon>
        <taxon>Phallales</taxon>
        <taxon>Clathraceae</taxon>
        <taxon>Clathrus</taxon>
    </lineage>
</organism>
<protein>
    <recommendedName>
        <fullName evidence="4">F-box domain-containing protein</fullName>
    </recommendedName>
</protein>
<gene>
    <name evidence="2" type="ORF">Clacol_001105</name>
</gene>
<keyword evidence="3" id="KW-1185">Reference proteome</keyword>
<evidence type="ECO:0000313" key="3">
    <source>
        <dbReference type="Proteomes" id="UP001050691"/>
    </source>
</evidence>
<evidence type="ECO:0000256" key="1">
    <source>
        <dbReference type="SAM" id="MobiDB-lite"/>
    </source>
</evidence>
<comment type="caution">
    <text evidence="2">The sequence shown here is derived from an EMBL/GenBank/DDBJ whole genome shotgun (WGS) entry which is preliminary data.</text>
</comment>
<accession>A0AAV5A2E1</accession>
<name>A0AAV5A2E1_9AGAM</name>
<dbReference type="Proteomes" id="UP001050691">
    <property type="component" value="Unassembled WGS sequence"/>
</dbReference>
<evidence type="ECO:0008006" key="4">
    <source>
        <dbReference type="Google" id="ProtNLM"/>
    </source>
</evidence>
<feature type="region of interest" description="Disordered" evidence="1">
    <location>
        <begin position="22"/>
        <end position="51"/>
    </location>
</feature>
<evidence type="ECO:0000313" key="2">
    <source>
        <dbReference type="EMBL" id="GJJ06909.1"/>
    </source>
</evidence>
<sequence>MAMRLTTMRIFEIRRLQVRSLRSKSGGSEEEIKININSESPRRQKQQEQSANYSPLNWITPLKSAFTIFRDTPTSSPFALGNTKPLPPIENVRSETLEQLRTPLIISVPDPIVASPNVLGLNFVESPTEYNAADTPFARINYLAILSDKIIDEILAYLPYSYIGILALVSKELASRFRFRRIHSGTDYCPLPTFNQISRRPRLGDNVKRLIIHRTFYRPPIKTQWLLEGSDPVVFRAAWKASEEKKQILLATVLRSCRHISSLTWNEGRLPLPVSILRTVELRLGTSIRHLDISANFNQLVNYLINRNHDPLRNFQLRSIIIRDGFTEETMIAITKFLKLSDSTIRQIHFKDSNFTRLGIQERPLLFTMLCQLPHLERIDFTRPLGLDTAHIPISHIGLEKGLALNIHDPIMAHTPHIRFNFFSPLGHVLSNLTTIILYLQNHTNALITDNDSWHRNSTPEHYRSLAEVISAAVNLRVFAFNAPVPTVIEPTSETLDSSHLNSETHGESNSVIKLPSDILEALITKDKLVSLSLMARVMTPHQLQRICENLPTLSHLGVFITGESIHVSKYSQHFTRLPRLIALDVAIRSFDEYCPCGHEKDPRFPHYEEGTAMGRLCSRFLPRVDTSGQKIPGSNRTNQHLKIVRLSRLGWNYHHHHDLHWHNTTNDVEHDHEINWFCHRNELCNLVENMWGPCEITLPFRMTSSLSALAMGEMGDDATAYSGASASDVLRLGLETEAVRRIFTPITWIDFHPDFLSEMEWL</sequence>
<dbReference type="EMBL" id="BPWL01000002">
    <property type="protein sequence ID" value="GJJ06909.1"/>
    <property type="molecule type" value="Genomic_DNA"/>
</dbReference>
<proteinExistence type="predicted"/>
<reference evidence="2" key="1">
    <citation type="submission" date="2021-10" db="EMBL/GenBank/DDBJ databases">
        <title>De novo Genome Assembly of Clathrus columnatus (Basidiomycota, Fungi) Using Illumina and Nanopore Sequence Data.</title>
        <authorList>
            <person name="Ogiso-Tanaka E."/>
            <person name="Itagaki H."/>
            <person name="Hosoya T."/>
            <person name="Hosaka K."/>
        </authorList>
    </citation>
    <scope>NUCLEOTIDE SEQUENCE</scope>
    <source>
        <strain evidence="2">MO-923</strain>
    </source>
</reference>
<dbReference type="AlphaFoldDB" id="A0AAV5A2E1"/>